<organism evidence="5 6">
    <name type="scientific">Lapillicoccus jejuensis</name>
    <dbReference type="NCBI Taxonomy" id="402171"/>
    <lineage>
        <taxon>Bacteria</taxon>
        <taxon>Bacillati</taxon>
        <taxon>Actinomycetota</taxon>
        <taxon>Actinomycetes</taxon>
        <taxon>Micrococcales</taxon>
        <taxon>Intrasporangiaceae</taxon>
        <taxon>Lapillicoccus</taxon>
    </lineage>
</organism>
<dbReference type="CDD" id="cd13925">
    <property type="entry name" value="RPF"/>
    <property type="match status" value="1"/>
</dbReference>
<dbReference type="Pfam" id="PF03990">
    <property type="entry name" value="DUF348"/>
    <property type="match status" value="3"/>
</dbReference>
<dbReference type="SMART" id="SM01208">
    <property type="entry name" value="G5"/>
    <property type="match status" value="1"/>
</dbReference>
<keyword evidence="3" id="KW-0378">Hydrolase</keyword>
<evidence type="ECO:0000259" key="4">
    <source>
        <dbReference type="PROSITE" id="PS51109"/>
    </source>
</evidence>
<accession>A0A542E1J2</accession>
<dbReference type="OrthoDB" id="1404170at2"/>
<dbReference type="InterPro" id="IPR010618">
    <property type="entry name" value="RPF"/>
</dbReference>
<dbReference type="InterPro" id="IPR011098">
    <property type="entry name" value="G5_dom"/>
</dbReference>
<dbReference type="Pfam" id="PF07501">
    <property type="entry name" value="G5"/>
    <property type="match status" value="1"/>
</dbReference>
<evidence type="ECO:0000256" key="2">
    <source>
        <dbReference type="ARBA" id="ARBA00022729"/>
    </source>
</evidence>
<feature type="domain" description="G5" evidence="4">
    <location>
        <begin position="207"/>
        <end position="287"/>
    </location>
</feature>
<dbReference type="EMBL" id="VFMN01000001">
    <property type="protein sequence ID" value="TQJ09139.1"/>
    <property type="molecule type" value="Genomic_DNA"/>
</dbReference>
<comment type="caution">
    <text evidence="5">The sequence shown here is derived from an EMBL/GenBank/DDBJ whole genome shotgun (WGS) entry which is preliminary data.</text>
</comment>
<comment type="similarity">
    <text evidence="1">Belongs to the transglycosylase family. Rpf subfamily.</text>
</comment>
<dbReference type="InterPro" id="IPR007137">
    <property type="entry name" value="DUF348"/>
</dbReference>
<proteinExistence type="inferred from homology"/>
<protein>
    <submittedName>
        <fullName evidence="5">Uncharacterized protein YabE (DUF348 family)</fullName>
    </submittedName>
</protein>
<dbReference type="InterPro" id="IPR023346">
    <property type="entry name" value="Lysozyme-like_dom_sf"/>
</dbReference>
<reference evidence="5 6" key="1">
    <citation type="submission" date="2019-06" db="EMBL/GenBank/DDBJ databases">
        <title>Sequencing the genomes of 1000 actinobacteria strains.</title>
        <authorList>
            <person name="Klenk H.-P."/>
        </authorList>
    </citation>
    <scope>NUCLEOTIDE SEQUENCE [LARGE SCALE GENOMIC DNA]</scope>
    <source>
        <strain evidence="5 6">DSM 18607</strain>
    </source>
</reference>
<keyword evidence="2" id="KW-0732">Signal</keyword>
<evidence type="ECO:0000313" key="6">
    <source>
        <dbReference type="Proteomes" id="UP000317893"/>
    </source>
</evidence>
<name>A0A542E1J2_9MICO</name>
<evidence type="ECO:0000256" key="3">
    <source>
        <dbReference type="ARBA" id="ARBA00022801"/>
    </source>
</evidence>
<dbReference type="Proteomes" id="UP000317893">
    <property type="component" value="Unassembled WGS sequence"/>
</dbReference>
<dbReference type="Gene3D" id="2.20.230.10">
    <property type="entry name" value="Resuscitation-promoting factor rpfb"/>
    <property type="match status" value="1"/>
</dbReference>
<keyword evidence="6" id="KW-1185">Reference proteome</keyword>
<dbReference type="SUPFAM" id="SSF53955">
    <property type="entry name" value="Lysozyme-like"/>
    <property type="match status" value="1"/>
</dbReference>
<dbReference type="Gene3D" id="1.10.530.10">
    <property type="match status" value="1"/>
</dbReference>
<gene>
    <name evidence="5" type="ORF">FB458_2246</name>
</gene>
<sequence length="403" mass="41836">MTARSLSRSITARPVRSVVQLGVVAAVAAGAFSVAHLDKAVALSVDGHTTDVHVMGSTVADLLSKQGITVGAHDTVVPAADQPLDDGETVVVRYGRQLTVTLDGKTRAYWTTATSVEAALRELDLRTAPDARMSVSRDLPLGRQGLAMSIETPHDVTFSADGRTLTTSTTARTVGDLLTQQEVRLQGQDFVTPSAGTALADGTKVTVTRKATKATTTSETVGFTTVRRTDPSMTVGTTRTETAGKAGTRVVRWNETWLNGKLAWRTRAGDSVTAAPVDQVVVVGSKPKPVVVAAAPAQAAPAAPAAPAPAAPSAGNTSGAGLNLANAAMWDRIAMCESTGNWHINTGNGYYGGLQFAASSWLAWGGGDFAPRADLASREQQITVANRYYAVAGLAPWGCRGAA</sequence>
<dbReference type="AlphaFoldDB" id="A0A542E1J2"/>
<dbReference type="PROSITE" id="PS51109">
    <property type="entry name" value="G5"/>
    <property type="match status" value="1"/>
</dbReference>
<dbReference type="GO" id="GO:0016787">
    <property type="term" value="F:hydrolase activity"/>
    <property type="evidence" value="ECO:0007669"/>
    <property type="project" value="UniProtKB-KW"/>
</dbReference>
<dbReference type="Pfam" id="PF06737">
    <property type="entry name" value="Transglycosylas"/>
    <property type="match status" value="1"/>
</dbReference>
<evidence type="ECO:0000256" key="1">
    <source>
        <dbReference type="ARBA" id="ARBA00010830"/>
    </source>
</evidence>
<evidence type="ECO:0000313" key="5">
    <source>
        <dbReference type="EMBL" id="TQJ09139.1"/>
    </source>
</evidence>